<proteinExistence type="predicted"/>
<accession>A0ABQ8JCV5</accession>
<keyword evidence="2" id="KW-1185">Reference proteome</keyword>
<evidence type="ECO:0000313" key="2">
    <source>
        <dbReference type="Proteomes" id="UP000887458"/>
    </source>
</evidence>
<reference evidence="1 2" key="1">
    <citation type="journal article" date="2018" name="J. Allergy Clin. Immunol.">
        <title>High-quality assembly of Dermatophagoides pteronyssinus genome and transcriptome reveals a wide range of novel allergens.</title>
        <authorList>
            <person name="Liu X.Y."/>
            <person name="Yang K.Y."/>
            <person name="Wang M.Q."/>
            <person name="Kwok J.S."/>
            <person name="Zeng X."/>
            <person name="Yang Z."/>
            <person name="Xiao X.J."/>
            <person name="Lau C.P."/>
            <person name="Li Y."/>
            <person name="Huang Z.M."/>
            <person name="Ba J.G."/>
            <person name="Yim A.K."/>
            <person name="Ouyang C.Y."/>
            <person name="Ngai S.M."/>
            <person name="Chan T.F."/>
            <person name="Leung E.L."/>
            <person name="Liu L."/>
            <person name="Liu Z.G."/>
            <person name="Tsui S.K."/>
        </authorList>
    </citation>
    <scope>NUCLEOTIDE SEQUENCE [LARGE SCALE GENOMIC DNA]</scope>
    <source>
        <strain evidence="1">Derp</strain>
    </source>
</reference>
<organism evidence="1 2">
    <name type="scientific">Dermatophagoides pteronyssinus</name>
    <name type="common">European house dust mite</name>
    <dbReference type="NCBI Taxonomy" id="6956"/>
    <lineage>
        <taxon>Eukaryota</taxon>
        <taxon>Metazoa</taxon>
        <taxon>Ecdysozoa</taxon>
        <taxon>Arthropoda</taxon>
        <taxon>Chelicerata</taxon>
        <taxon>Arachnida</taxon>
        <taxon>Acari</taxon>
        <taxon>Acariformes</taxon>
        <taxon>Sarcoptiformes</taxon>
        <taxon>Astigmata</taxon>
        <taxon>Psoroptidia</taxon>
        <taxon>Analgoidea</taxon>
        <taxon>Pyroglyphidae</taxon>
        <taxon>Dermatophagoidinae</taxon>
        <taxon>Dermatophagoides</taxon>
    </lineage>
</organism>
<sequence length="76" mass="9011">MENKKDNERYWRYKTQKHSMLIDNHNGKYHLGCCSGAIRLKEFFLLKNRSITATTTTHNHNQNFIYNLASRISHNG</sequence>
<dbReference type="EMBL" id="NJHN03000048">
    <property type="protein sequence ID" value="KAH9420441.1"/>
    <property type="molecule type" value="Genomic_DNA"/>
</dbReference>
<protein>
    <recommendedName>
        <fullName evidence="3">FLYWCH-type domain-containing protein</fullName>
    </recommendedName>
</protein>
<name>A0ABQ8JCV5_DERPT</name>
<evidence type="ECO:0000313" key="1">
    <source>
        <dbReference type="EMBL" id="KAH9420441.1"/>
    </source>
</evidence>
<gene>
    <name evidence="1" type="ORF">DERP_015027</name>
</gene>
<dbReference type="Proteomes" id="UP000887458">
    <property type="component" value="Unassembled WGS sequence"/>
</dbReference>
<comment type="caution">
    <text evidence="1">The sequence shown here is derived from an EMBL/GenBank/DDBJ whole genome shotgun (WGS) entry which is preliminary data.</text>
</comment>
<reference evidence="1 2" key="2">
    <citation type="journal article" date="2022" name="Mol. Biol. Evol.">
        <title>Comparative Genomics Reveals Insights into the Divergent Evolution of Astigmatic Mites and Household Pest Adaptations.</title>
        <authorList>
            <person name="Xiong Q."/>
            <person name="Wan A.T."/>
            <person name="Liu X."/>
            <person name="Fung C.S."/>
            <person name="Xiao X."/>
            <person name="Malainual N."/>
            <person name="Hou J."/>
            <person name="Wang L."/>
            <person name="Wang M."/>
            <person name="Yang K.Y."/>
            <person name="Cui Y."/>
            <person name="Leung E.L."/>
            <person name="Nong W."/>
            <person name="Shin S.K."/>
            <person name="Au S.W."/>
            <person name="Jeong K.Y."/>
            <person name="Chew F.T."/>
            <person name="Hui J.H."/>
            <person name="Leung T.F."/>
            <person name="Tungtrongchitr A."/>
            <person name="Zhong N."/>
            <person name="Liu Z."/>
            <person name="Tsui S.K."/>
        </authorList>
    </citation>
    <scope>NUCLEOTIDE SEQUENCE [LARGE SCALE GENOMIC DNA]</scope>
    <source>
        <strain evidence="1">Derp</strain>
    </source>
</reference>
<evidence type="ECO:0008006" key="3">
    <source>
        <dbReference type="Google" id="ProtNLM"/>
    </source>
</evidence>